<proteinExistence type="predicted"/>
<accession>A0A4S2N3A7</accession>
<sequence length="182" mass="21540">MPTHIFTPQNYHFMPRDKALHEYYTKSTTSNAHNKKKKGLDSKDANTCPIKRIFNSKKTKTSQAISRYEKPLDTEKKHTIMKRKMRKETEAEPNPSSPHAPAMIKVKRDEEPCNATCAKLRYKKGKKKQQQNRETGKKYRRNIHNTNVSHSKIMMPLGMKDQRQRYRKKERDISNKAHQHHQ</sequence>
<evidence type="ECO:0000256" key="1">
    <source>
        <dbReference type="SAM" id="MobiDB-lite"/>
    </source>
</evidence>
<evidence type="ECO:0000313" key="2">
    <source>
        <dbReference type="EMBL" id="TGZ83591.1"/>
    </source>
</evidence>
<feature type="compositionally biased region" description="Basic and acidic residues" evidence="1">
    <location>
        <begin position="160"/>
        <end position="175"/>
    </location>
</feature>
<organism evidence="2 3">
    <name type="scientific">Ascodesmis nigricans</name>
    <dbReference type="NCBI Taxonomy" id="341454"/>
    <lineage>
        <taxon>Eukaryota</taxon>
        <taxon>Fungi</taxon>
        <taxon>Dikarya</taxon>
        <taxon>Ascomycota</taxon>
        <taxon>Pezizomycotina</taxon>
        <taxon>Pezizomycetes</taxon>
        <taxon>Pezizales</taxon>
        <taxon>Ascodesmidaceae</taxon>
        <taxon>Ascodesmis</taxon>
    </lineage>
</organism>
<dbReference type="AlphaFoldDB" id="A0A4S2N3A7"/>
<dbReference type="InParanoid" id="A0A4S2N3A7"/>
<reference evidence="2 3" key="1">
    <citation type="submission" date="2019-04" db="EMBL/GenBank/DDBJ databases">
        <title>Comparative genomics and transcriptomics to analyze fruiting body development in filamentous ascomycetes.</title>
        <authorList>
            <consortium name="DOE Joint Genome Institute"/>
            <person name="Lutkenhaus R."/>
            <person name="Traeger S."/>
            <person name="Breuer J."/>
            <person name="Kuo A."/>
            <person name="Lipzen A."/>
            <person name="Pangilinan J."/>
            <person name="Dilworth D."/>
            <person name="Sandor L."/>
            <person name="Poggeler S."/>
            <person name="Barry K."/>
            <person name="Grigoriev I.V."/>
            <person name="Nowrousian M."/>
        </authorList>
    </citation>
    <scope>NUCLEOTIDE SEQUENCE [LARGE SCALE GENOMIC DNA]</scope>
    <source>
        <strain evidence="2 3">CBS 389.68</strain>
    </source>
</reference>
<evidence type="ECO:0000313" key="3">
    <source>
        <dbReference type="Proteomes" id="UP000298138"/>
    </source>
</evidence>
<keyword evidence="3" id="KW-1185">Reference proteome</keyword>
<dbReference type="EMBL" id="ML220113">
    <property type="protein sequence ID" value="TGZ83591.1"/>
    <property type="molecule type" value="Genomic_DNA"/>
</dbReference>
<gene>
    <name evidence="2" type="ORF">EX30DRAFT_86242</name>
</gene>
<name>A0A4S2N3A7_9PEZI</name>
<feature type="region of interest" description="Disordered" evidence="1">
    <location>
        <begin position="122"/>
        <end position="182"/>
    </location>
</feature>
<protein>
    <submittedName>
        <fullName evidence="2">Uncharacterized protein</fullName>
    </submittedName>
</protein>
<dbReference type="Proteomes" id="UP000298138">
    <property type="component" value="Unassembled WGS sequence"/>
</dbReference>
<feature type="region of interest" description="Disordered" evidence="1">
    <location>
        <begin position="74"/>
        <end position="108"/>
    </location>
</feature>